<dbReference type="PANTHER" id="PTHR12688:SF0">
    <property type="entry name" value="DYNEIN LIGHT INTERMEDIATE CHAIN"/>
    <property type="match status" value="1"/>
</dbReference>
<name>A0A183BAW6_9TREM</name>
<evidence type="ECO:0000256" key="3">
    <source>
        <dbReference type="ARBA" id="ARBA00022490"/>
    </source>
</evidence>
<evidence type="ECO:0000313" key="14">
    <source>
        <dbReference type="WBParaSite" id="ECPE_0001639401-mRNA-1"/>
    </source>
</evidence>
<organism evidence="14">
    <name type="scientific">Echinostoma caproni</name>
    <dbReference type="NCBI Taxonomy" id="27848"/>
    <lineage>
        <taxon>Eukaryota</taxon>
        <taxon>Metazoa</taxon>
        <taxon>Spiralia</taxon>
        <taxon>Lophotrochozoa</taxon>
        <taxon>Platyhelminthes</taxon>
        <taxon>Trematoda</taxon>
        <taxon>Digenea</taxon>
        <taxon>Plagiorchiida</taxon>
        <taxon>Echinostomata</taxon>
        <taxon>Echinostomatoidea</taxon>
        <taxon>Echinostomatidae</taxon>
        <taxon>Echinostoma</taxon>
    </lineage>
</organism>
<keyword evidence="8 10" id="KW-0505">Motor protein</keyword>
<dbReference type="Proteomes" id="UP000272942">
    <property type="component" value="Unassembled WGS sequence"/>
</dbReference>
<dbReference type="GO" id="GO:0005813">
    <property type="term" value="C:centrosome"/>
    <property type="evidence" value="ECO:0007669"/>
    <property type="project" value="TreeGrafter"/>
</dbReference>
<accession>A0A183BAW6</accession>
<evidence type="ECO:0000256" key="7">
    <source>
        <dbReference type="ARBA" id="ARBA00023017"/>
    </source>
</evidence>
<dbReference type="PANTHER" id="PTHR12688">
    <property type="entry name" value="DYNEIN LIGHT INTERMEDIATE CHAIN"/>
    <property type="match status" value="1"/>
</dbReference>
<dbReference type="Pfam" id="PF05783">
    <property type="entry name" value="DLIC"/>
    <property type="match status" value="1"/>
</dbReference>
<evidence type="ECO:0000256" key="6">
    <source>
        <dbReference type="ARBA" id="ARBA00022840"/>
    </source>
</evidence>
<reference evidence="14" key="1">
    <citation type="submission" date="2016-06" db="UniProtKB">
        <authorList>
            <consortium name="WormBaseParasite"/>
        </authorList>
    </citation>
    <scope>IDENTIFICATION</scope>
</reference>
<keyword evidence="7 10" id="KW-0243">Dynein</keyword>
<dbReference type="GO" id="GO:0000226">
    <property type="term" value="P:microtubule cytoskeleton organization"/>
    <property type="evidence" value="ECO:0007669"/>
    <property type="project" value="TreeGrafter"/>
</dbReference>
<gene>
    <name evidence="12" type="ORF">ECPE_LOCUS16351</name>
</gene>
<dbReference type="GO" id="GO:0045504">
    <property type="term" value="F:dynein heavy chain binding"/>
    <property type="evidence" value="ECO:0007669"/>
    <property type="project" value="TreeGrafter"/>
</dbReference>
<dbReference type="OrthoDB" id="27603at2759"/>
<comment type="subcellular location">
    <subcellularLocation>
        <location evidence="1 10">Cytoplasm</location>
        <location evidence="1 10">Cytoskeleton</location>
    </subcellularLocation>
</comment>
<evidence type="ECO:0000256" key="4">
    <source>
        <dbReference type="ARBA" id="ARBA00022701"/>
    </source>
</evidence>
<keyword evidence="5 10" id="KW-0547">Nucleotide-binding</keyword>
<dbReference type="AlphaFoldDB" id="A0A183BAW6"/>
<keyword evidence="4 10" id="KW-0493">Microtubule</keyword>
<dbReference type="InterPro" id="IPR008467">
    <property type="entry name" value="Dynein1_light_intermed_chain"/>
</dbReference>
<evidence type="ECO:0000256" key="11">
    <source>
        <dbReference type="SAM" id="MobiDB-lite"/>
    </source>
</evidence>
<dbReference type="GO" id="GO:0005874">
    <property type="term" value="C:microtubule"/>
    <property type="evidence" value="ECO:0007669"/>
    <property type="project" value="UniProtKB-KW"/>
</dbReference>
<evidence type="ECO:0000256" key="2">
    <source>
        <dbReference type="ARBA" id="ARBA00022448"/>
    </source>
</evidence>
<keyword evidence="2 10" id="KW-0813">Transport</keyword>
<dbReference type="GO" id="GO:0005524">
    <property type="term" value="F:ATP binding"/>
    <property type="evidence" value="ECO:0007669"/>
    <property type="project" value="UniProtKB-KW"/>
</dbReference>
<sequence length="205" mass="22852">MCPVFIYVPVSETLQLGIWSLDGDPAQSHLLKFALNEPSVWHTMLLICVSLTDPWSIMNELQMWLRIVQQHVVRLNLAPGEMKALRDSIETQFRSYAEPVRAEKSKASADGSEEQSSVAHNTTAQIIRRGSHCITLRDDQTGWPYTPLHPMEPSTEDPGEGQEDAHEKSVDAGKGNPLGVPIIIVVTKVGRFRIRNSHSTKGQFA</sequence>
<evidence type="ECO:0000256" key="1">
    <source>
        <dbReference type="ARBA" id="ARBA00004245"/>
    </source>
</evidence>
<evidence type="ECO:0000256" key="9">
    <source>
        <dbReference type="ARBA" id="ARBA00023212"/>
    </source>
</evidence>
<dbReference type="WBParaSite" id="ECPE_0001639401-mRNA-1">
    <property type="protein sequence ID" value="ECPE_0001639401-mRNA-1"/>
    <property type="gene ID" value="ECPE_0001639401"/>
</dbReference>
<keyword evidence="13" id="KW-1185">Reference proteome</keyword>
<comment type="similarity">
    <text evidence="10">Belongs to the dynein light intermediate chain family.</text>
</comment>
<dbReference type="EMBL" id="UZAN01063968">
    <property type="protein sequence ID" value="VDP93623.1"/>
    <property type="molecule type" value="Genomic_DNA"/>
</dbReference>
<comment type="subunit">
    <text evidence="10">Homodimer. The cytoplasmic dynein 1 complex consists of two catalytic heavy chains (HCs) and a number of non-catalytic subunits presented by intermediate chains (ICs).</text>
</comment>
<keyword evidence="6 10" id="KW-0067">ATP-binding</keyword>
<evidence type="ECO:0000256" key="10">
    <source>
        <dbReference type="RuleBase" id="RU366047"/>
    </source>
</evidence>
<feature type="region of interest" description="Disordered" evidence="11">
    <location>
        <begin position="100"/>
        <end position="122"/>
    </location>
</feature>
<evidence type="ECO:0000313" key="12">
    <source>
        <dbReference type="EMBL" id="VDP93623.1"/>
    </source>
</evidence>
<protein>
    <recommendedName>
        <fullName evidence="10">Dynein light intermediate chain</fullName>
    </recommendedName>
</protein>
<keyword evidence="3 10" id="KW-0963">Cytoplasm</keyword>
<comment type="function">
    <text evidence="10">Acts as one of several non-catalytic accessory components of the cytoplasmic dynein 1 complex that are thought to be involved in linking dynein to cargos and to adapter proteins that regulate dynein function. Cytoplasmic dynein 1 acts as a motor for the intracellular retrograde motility of vesicles and organelles along microtubules. May play a role in binding dynein to membranous organelles or chromosomes.</text>
</comment>
<evidence type="ECO:0000256" key="5">
    <source>
        <dbReference type="ARBA" id="ARBA00022741"/>
    </source>
</evidence>
<feature type="region of interest" description="Disordered" evidence="11">
    <location>
        <begin position="142"/>
        <end position="176"/>
    </location>
</feature>
<evidence type="ECO:0000313" key="13">
    <source>
        <dbReference type="Proteomes" id="UP000272942"/>
    </source>
</evidence>
<evidence type="ECO:0000256" key="8">
    <source>
        <dbReference type="ARBA" id="ARBA00023175"/>
    </source>
</evidence>
<dbReference type="InterPro" id="IPR022780">
    <property type="entry name" value="Dynein_light_int_chain"/>
</dbReference>
<reference evidence="12 13" key="2">
    <citation type="submission" date="2018-11" db="EMBL/GenBank/DDBJ databases">
        <authorList>
            <consortium name="Pathogen Informatics"/>
        </authorList>
    </citation>
    <scope>NUCLEOTIDE SEQUENCE [LARGE SCALE GENOMIC DNA]</scope>
    <source>
        <strain evidence="12 13">Egypt</strain>
    </source>
</reference>
<proteinExistence type="inferred from homology"/>
<keyword evidence="9 10" id="KW-0206">Cytoskeleton</keyword>
<dbReference type="GO" id="GO:0005868">
    <property type="term" value="C:cytoplasmic dynein complex"/>
    <property type="evidence" value="ECO:0007669"/>
    <property type="project" value="UniProtKB-UniRule"/>
</dbReference>
<dbReference type="GO" id="GO:0007018">
    <property type="term" value="P:microtubule-based movement"/>
    <property type="evidence" value="ECO:0007669"/>
    <property type="project" value="InterPro"/>
</dbReference>